<dbReference type="InterPro" id="IPR011990">
    <property type="entry name" value="TPR-like_helical_dom_sf"/>
</dbReference>
<dbReference type="InterPro" id="IPR012944">
    <property type="entry name" value="SusD_RagB_dom"/>
</dbReference>
<sequence length="474" mass="55247">MKKHNLLYIISILLFGACSDFLDESSQDLLIPKTVQNYKEFLYGEGLNNKLILCDYLDVMTDDAEEYINLKRLDREDKRARFWSYYSWQQYPELQMNNALMEDQAWGEYYHRIFVANVILDNLNSMEGSGKEKADLAGEAYFLRAWSYFMLANLYGKPYINEEQAAIDFCVPINSATGIEDRLLSRSSVKAVYDLMEADIKRSIASFREAEMEKTIFRPNLSTSYLLACRIALFRKDYDRTIAYADSVIMTTNAELFDMNGSYSNQRFMSIKNGEILFTYGNLSTQSQAFLYGSSYAASFIPSGELMNLYPATDKRKTTNLFFDNTKKKPLKFYGASSDGVYAYAFRLSEAYLNRAEAYANKGNIENAMRDVNAIREKRISGDYTLSATTAAQALNYVKEERRMEFCFEGFRWFDLRRWDRPEIVHRYTSVENPSNYTEYVLRRDDPAYTLPIPQKERDMNLSIEQIDRPQRRK</sequence>
<keyword evidence="4" id="KW-0472">Membrane</keyword>
<evidence type="ECO:0000313" key="9">
    <source>
        <dbReference type="EMBL" id="KIO47007.1"/>
    </source>
</evidence>
<accession>A0A0C3RJW9</accession>
<keyword evidence="5" id="KW-0998">Cell outer membrane</keyword>
<comment type="subcellular location">
    <subcellularLocation>
        <location evidence="1">Cell outer membrane</location>
    </subcellularLocation>
</comment>
<evidence type="ECO:0000256" key="3">
    <source>
        <dbReference type="ARBA" id="ARBA00022729"/>
    </source>
</evidence>
<evidence type="ECO:0000259" key="7">
    <source>
        <dbReference type="Pfam" id="PF14322"/>
    </source>
</evidence>
<dbReference type="Proteomes" id="UP000031937">
    <property type="component" value="Unassembled WGS sequence"/>
</dbReference>
<evidence type="ECO:0000313" key="10">
    <source>
        <dbReference type="Proteomes" id="UP000031937"/>
    </source>
</evidence>
<keyword evidence="3" id="KW-0732">Signal</keyword>
<organism evidence="8 11">
    <name type="scientific">Sanguibacteroides justesenii</name>
    <dbReference type="NCBI Taxonomy" id="1547597"/>
    <lineage>
        <taxon>Bacteria</taxon>
        <taxon>Pseudomonadati</taxon>
        <taxon>Bacteroidota</taxon>
        <taxon>Bacteroidia</taxon>
        <taxon>Bacteroidales</taxon>
        <taxon>Porphyromonadaceae</taxon>
        <taxon>Sanguibacteroides</taxon>
    </lineage>
</organism>
<reference evidence="9 10" key="2">
    <citation type="submission" date="2014-07" db="EMBL/GenBank/DDBJ databases">
        <title>Porphyromonadaceae bacterium OUH 334697 = ATCC BAA-2682 = DSM 28341 draft genome.</title>
        <authorList>
            <person name="Sydenham T.V."/>
            <person name="Hasman H."/>
            <person name="Justesen U.S."/>
        </authorList>
    </citation>
    <scope>NUCLEOTIDE SEQUENCE [LARGE SCALE GENOMIC DNA]</scope>
    <source>
        <strain evidence="9 10">OUH 334697</strain>
    </source>
</reference>
<evidence type="ECO:0000313" key="11">
    <source>
        <dbReference type="Proteomes" id="UP000031980"/>
    </source>
</evidence>
<name>A0A0C3RJW9_9PORP</name>
<evidence type="ECO:0000256" key="5">
    <source>
        <dbReference type="ARBA" id="ARBA00023237"/>
    </source>
</evidence>
<evidence type="ECO:0000313" key="8">
    <source>
        <dbReference type="EMBL" id="KIO46614.1"/>
    </source>
</evidence>
<dbReference type="GO" id="GO:0009279">
    <property type="term" value="C:cell outer membrane"/>
    <property type="evidence" value="ECO:0007669"/>
    <property type="project" value="UniProtKB-SubCell"/>
</dbReference>
<dbReference type="Proteomes" id="UP000031980">
    <property type="component" value="Unassembled WGS sequence"/>
</dbReference>
<feature type="domain" description="RagB/SusD" evidence="6">
    <location>
        <begin position="334"/>
        <end position="466"/>
    </location>
</feature>
<dbReference type="Gene3D" id="1.25.40.390">
    <property type="match status" value="1"/>
</dbReference>
<evidence type="ECO:0000256" key="1">
    <source>
        <dbReference type="ARBA" id="ARBA00004442"/>
    </source>
</evidence>
<feature type="domain" description="SusD-like N-terminal" evidence="7">
    <location>
        <begin position="20"/>
        <end position="233"/>
    </location>
</feature>
<dbReference type="RefSeq" id="WP_041502419.1">
    <property type="nucleotide sequence ID" value="NZ_JPIT01000008.1"/>
</dbReference>
<gene>
    <name evidence="8" type="ORF">BA92_01730</name>
    <name evidence="9" type="ORF">IE90_03050</name>
</gene>
<dbReference type="Pfam" id="PF07980">
    <property type="entry name" value="SusD_RagB"/>
    <property type="match status" value="1"/>
</dbReference>
<comment type="caution">
    <text evidence="8">The sequence shown here is derived from an EMBL/GenBank/DDBJ whole genome shotgun (WGS) entry which is preliminary data.</text>
</comment>
<evidence type="ECO:0000259" key="6">
    <source>
        <dbReference type="Pfam" id="PF07980"/>
    </source>
</evidence>
<keyword evidence="11" id="KW-1185">Reference proteome</keyword>
<evidence type="ECO:0008006" key="12">
    <source>
        <dbReference type="Google" id="ProtNLM"/>
    </source>
</evidence>
<dbReference type="EMBL" id="JPIT01000008">
    <property type="protein sequence ID" value="KIO47007.1"/>
    <property type="molecule type" value="Genomic_DNA"/>
</dbReference>
<evidence type="ECO:0000256" key="4">
    <source>
        <dbReference type="ARBA" id="ARBA00023136"/>
    </source>
</evidence>
<proteinExistence type="inferred from homology"/>
<comment type="similarity">
    <text evidence="2">Belongs to the SusD family.</text>
</comment>
<protein>
    <recommendedName>
        <fullName evidence="12">RagB/SusD family nutrient uptake outer membrane protein</fullName>
    </recommendedName>
</protein>
<dbReference type="EMBL" id="JPIU01000025">
    <property type="protein sequence ID" value="KIO46614.1"/>
    <property type="molecule type" value="Genomic_DNA"/>
</dbReference>
<evidence type="ECO:0000256" key="2">
    <source>
        <dbReference type="ARBA" id="ARBA00006275"/>
    </source>
</evidence>
<dbReference type="AlphaFoldDB" id="A0A0C3RJW9"/>
<dbReference type="InterPro" id="IPR033985">
    <property type="entry name" value="SusD-like_N"/>
</dbReference>
<dbReference type="Pfam" id="PF14322">
    <property type="entry name" value="SusD-like_3"/>
    <property type="match status" value="1"/>
</dbReference>
<dbReference type="SUPFAM" id="SSF48452">
    <property type="entry name" value="TPR-like"/>
    <property type="match status" value="1"/>
</dbReference>
<dbReference type="PROSITE" id="PS51257">
    <property type="entry name" value="PROKAR_LIPOPROTEIN"/>
    <property type="match status" value="1"/>
</dbReference>
<reference evidence="8 11" key="1">
    <citation type="submission" date="2014-07" db="EMBL/GenBank/DDBJ databases">
        <title>Porphyromonadaceae bacterium OUH 308042 = ATCC BAA-2681 = DSM 28342 draft genome.</title>
        <authorList>
            <person name="Sydenham T.V."/>
            <person name="Hasman H."/>
            <person name="Justensen U.S."/>
        </authorList>
    </citation>
    <scope>NUCLEOTIDE SEQUENCE [LARGE SCALE GENOMIC DNA]</scope>
    <source>
        <strain evidence="8 11">OUH 308042</strain>
    </source>
</reference>